<evidence type="ECO:0000256" key="3">
    <source>
        <dbReference type="ARBA" id="ARBA00022692"/>
    </source>
</evidence>
<protein>
    <submittedName>
        <fullName evidence="10">Interleukin-17 receptor A-like</fullName>
    </submittedName>
</protein>
<name>A0A3Q3NER6_9TELE</name>
<comment type="subcellular location">
    <subcellularLocation>
        <location evidence="1">Cell membrane</location>
        <topology evidence="1">Single-pass type I membrane protein</topology>
    </subcellularLocation>
</comment>
<dbReference type="GO" id="GO:0030368">
    <property type="term" value="F:interleukin-17 receptor activity"/>
    <property type="evidence" value="ECO:0007669"/>
    <property type="project" value="InterPro"/>
</dbReference>
<evidence type="ECO:0000256" key="7">
    <source>
        <dbReference type="ARBA" id="ARBA00023170"/>
    </source>
</evidence>
<evidence type="ECO:0000256" key="6">
    <source>
        <dbReference type="ARBA" id="ARBA00023136"/>
    </source>
</evidence>
<dbReference type="PROSITE" id="PS51534">
    <property type="entry name" value="SEFIR"/>
    <property type="match status" value="1"/>
</dbReference>
<evidence type="ECO:0000256" key="4">
    <source>
        <dbReference type="ARBA" id="ARBA00022729"/>
    </source>
</evidence>
<proteinExistence type="predicted"/>
<keyword evidence="2" id="KW-1003">Cell membrane</keyword>
<evidence type="ECO:0000259" key="9">
    <source>
        <dbReference type="PROSITE" id="PS51534"/>
    </source>
</evidence>
<dbReference type="InterPro" id="IPR039465">
    <property type="entry name" value="IL-17_rcpt-like"/>
</dbReference>
<dbReference type="PANTHER" id="PTHR15583">
    <property type="entry name" value="INTERLEUKIN-17 RECEPTOR"/>
    <property type="match status" value="1"/>
</dbReference>
<keyword evidence="5" id="KW-1133">Transmembrane helix</keyword>
<keyword evidence="7" id="KW-0675">Receptor</keyword>
<feature type="domain" description="SEFIR" evidence="9">
    <location>
        <begin position="370"/>
        <end position="526"/>
    </location>
</feature>
<dbReference type="Pfam" id="PF08357">
    <property type="entry name" value="SEFIR"/>
    <property type="match status" value="1"/>
</dbReference>
<reference evidence="10" key="1">
    <citation type="submission" date="2025-08" db="UniProtKB">
        <authorList>
            <consortium name="Ensembl"/>
        </authorList>
    </citation>
    <scope>IDENTIFICATION</scope>
</reference>
<accession>A0A3Q3NER6</accession>
<dbReference type="Proteomes" id="UP000261640">
    <property type="component" value="Unplaced"/>
</dbReference>
<keyword evidence="8" id="KW-0325">Glycoprotein</keyword>
<evidence type="ECO:0000256" key="8">
    <source>
        <dbReference type="ARBA" id="ARBA00023180"/>
    </source>
</evidence>
<dbReference type="PANTHER" id="PTHR15583:SF22">
    <property type="entry name" value="INTERLEUKIN-17 RECEPTOR A-LIKE"/>
    <property type="match status" value="1"/>
</dbReference>
<dbReference type="InterPro" id="IPR043046">
    <property type="entry name" value="IL17RA/B_FnIII-like_2_sf"/>
</dbReference>
<dbReference type="GeneTree" id="ENSGT00940000159018"/>
<sequence length="641" mass="72912">MFGSKQKLNPTAFTFSSSFFTVLRLALKSTDSLTLEPRRAPNMASADTLTLLRILNEQLNCSQPGLDHCRMNNCTDEHITVPQPNAPNGPEWDRVHVGVGMDKHGLVPVLNVTWKIKSDASIFSLHGSEISILDESTNESMCVQFSFTLRQQLNPSYSKWMFSLDGVVVEPGHTYMVSVFNFPKPVIGESRIRKQITVPGCVDKSIQTAQMCLENGSLWDPHMVTAVSVDKKHKQLTIIVGFQATEYSERYQVSIESHGFHDSKNVSKGNRTSLNVTFERGLWQLSQCELLLKIQPFFVRCNNDCWRPEKIIDYCPYYPPRTLIIKATVGLLVVNGCLAYLLWRTACKAPVDTSSSVAKEKPEDFQVQERKRVLIIYSLDHPLYKNIVLKLCGFLATKCGTEVILDLLDSTRLEVLGSIQWLDWHRQQIENSSDKILILCSPGVQAKWKAICGDKQVFLRVDTCSPMGDMLTPALSLIVPNFIRSASFEKYIVAYFDNVCSEEDVPPPFNITVRYKLMKQFEELFFRILGTEKHQPGRVNHIKGLSEDEYHQCPSGRALCDAIEAFQAYQLEHPQWFEDELLESPEFNFGETSFETCDQPSTFTNLIKYRVPDFSQVFSHVKTQENNFTEGETALYVTEKL</sequence>
<evidence type="ECO:0000256" key="2">
    <source>
        <dbReference type="ARBA" id="ARBA00022475"/>
    </source>
</evidence>
<dbReference type="GO" id="GO:0005886">
    <property type="term" value="C:plasma membrane"/>
    <property type="evidence" value="ECO:0007669"/>
    <property type="project" value="UniProtKB-SubCell"/>
</dbReference>
<dbReference type="AlphaFoldDB" id="A0A3Q3NER6"/>
<dbReference type="FunFam" id="3.40.50.11530:FF:000002">
    <property type="entry name" value="Interleukin 17 receptor A"/>
    <property type="match status" value="1"/>
</dbReference>
<reference evidence="10" key="2">
    <citation type="submission" date="2025-09" db="UniProtKB">
        <authorList>
            <consortium name="Ensembl"/>
        </authorList>
    </citation>
    <scope>IDENTIFICATION</scope>
</reference>
<evidence type="ECO:0000256" key="5">
    <source>
        <dbReference type="ARBA" id="ARBA00022989"/>
    </source>
</evidence>
<dbReference type="Gene3D" id="3.40.50.11530">
    <property type="match status" value="1"/>
</dbReference>
<evidence type="ECO:0000313" key="11">
    <source>
        <dbReference type="Proteomes" id="UP000261640"/>
    </source>
</evidence>
<dbReference type="InterPro" id="IPR032356">
    <property type="entry name" value="IL17R_A/B_N"/>
</dbReference>
<dbReference type="InterPro" id="IPR038683">
    <property type="entry name" value="IL17RA/B_FnIII-like_1_sf"/>
</dbReference>
<keyword evidence="6" id="KW-0472">Membrane</keyword>
<keyword evidence="11" id="KW-1185">Reference proteome</keyword>
<dbReference type="InParanoid" id="A0A3Q3NER6"/>
<organism evidence="10 11">
    <name type="scientific">Mastacembelus armatus</name>
    <name type="common">zig-zag eel</name>
    <dbReference type="NCBI Taxonomy" id="205130"/>
    <lineage>
        <taxon>Eukaryota</taxon>
        <taxon>Metazoa</taxon>
        <taxon>Chordata</taxon>
        <taxon>Craniata</taxon>
        <taxon>Vertebrata</taxon>
        <taxon>Euteleostomi</taxon>
        <taxon>Actinopterygii</taxon>
        <taxon>Neopterygii</taxon>
        <taxon>Teleostei</taxon>
        <taxon>Neoteleostei</taxon>
        <taxon>Acanthomorphata</taxon>
        <taxon>Anabantaria</taxon>
        <taxon>Synbranchiformes</taxon>
        <taxon>Mastacembelidae</taxon>
        <taxon>Mastacembelus</taxon>
    </lineage>
</organism>
<evidence type="ECO:0000313" key="10">
    <source>
        <dbReference type="Ensembl" id="ENSMAMP00000034516.1"/>
    </source>
</evidence>
<dbReference type="STRING" id="205130.ENSMAMP00000034516"/>
<dbReference type="InterPro" id="IPR013568">
    <property type="entry name" value="SEFIR_dom"/>
</dbReference>
<dbReference type="Ensembl" id="ENSMAMT00000035397.2">
    <property type="protein sequence ID" value="ENSMAMP00000034516.1"/>
    <property type="gene ID" value="ENSMAMG00000023191.2"/>
</dbReference>
<dbReference type="Gene3D" id="2.60.40.2150">
    <property type="entry name" value="Interleukin-17 receptor A/B, fibronectin-III-like domain 2"/>
    <property type="match status" value="1"/>
</dbReference>
<dbReference type="Pfam" id="PF16578">
    <property type="entry name" value="IL17R_fnIII_D2"/>
    <property type="match status" value="1"/>
</dbReference>
<dbReference type="Pfam" id="PF16556">
    <property type="entry name" value="IL17R_fnIII_D1"/>
    <property type="match status" value="1"/>
</dbReference>
<evidence type="ECO:0000256" key="1">
    <source>
        <dbReference type="ARBA" id="ARBA00004251"/>
    </source>
</evidence>
<dbReference type="Gene3D" id="2.60.40.2160">
    <property type="entry name" value="Interleukin-17 receptor A/B, fibronectin-III-like domain 1"/>
    <property type="match status" value="1"/>
</dbReference>
<keyword evidence="4" id="KW-0732">Signal</keyword>
<keyword evidence="3" id="KW-0812">Transmembrane</keyword>